<proteinExistence type="inferred from homology"/>
<evidence type="ECO:0000256" key="7">
    <source>
        <dbReference type="RuleBase" id="RU004453"/>
    </source>
</evidence>
<evidence type="ECO:0000259" key="8">
    <source>
        <dbReference type="PROSITE" id="PS51910"/>
    </source>
</evidence>
<dbReference type="PROSITE" id="PS01095">
    <property type="entry name" value="GH18_1"/>
    <property type="match status" value="1"/>
</dbReference>
<keyword evidence="4" id="KW-0146">Chitin degradation</keyword>
<dbReference type="PROSITE" id="PS51910">
    <property type="entry name" value="GH18_2"/>
    <property type="match status" value="1"/>
</dbReference>
<keyword evidence="4" id="KW-0119">Carbohydrate metabolism</keyword>
<keyword evidence="10" id="KW-1185">Reference proteome</keyword>
<name>A0A931IW90_9BURK</name>
<dbReference type="InterPro" id="IPR029070">
    <property type="entry name" value="Chitinase_insertion_sf"/>
</dbReference>
<evidence type="ECO:0000313" key="10">
    <source>
        <dbReference type="Proteomes" id="UP000620139"/>
    </source>
</evidence>
<dbReference type="InterPro" id="IPR001579">
    <property type="entry name" value="Glyco_hydro_18_chit_AS"/>
</dbReference>
<dbReference type="GO" id="GO:0005975">
    <property type="term" value="P:carbohydrate metabolic process"/>
    <property type="evidence" value="ECO:0007669"/>
    <property type="project" value="InterPro"/>
</dbReference>
<dbReference type="InterPro" id="IPR011583">
    <property type="entry name" value="Chitinase_II/V-like_cat"/>
</dbReference>
<dbReference type="RefSeq" id="WP_198099748.1">
    <property type="nucleotide sequence ID" value="NZ_JAEDAL010000001.1"/>
</dbReference>
<evidence type="ECO:0000256" key="6">
    <source>
        <dbReference type="RuleBase" id="RU000489"/>
    </source>
</evidence>
<comment type="catalytic activity">
    <reaction evidence="1">
        <text>Random endo-hydrolysis of N-acetyl-beta-D-glucosaminide (1-&gt;4)-beta-linkages in chitin and chitodextrins.</text>
        <dbReference type="EC" id="3.2.1.14"/>
    </reaction>
</comment>
<dbReference type="SUPFAM" id="SSF51445">
    <property type="entry name" value="(Trans)glycosidases"/>
    <property type="match status" value="1"/>
</dbReference>
<dbReference type="GO" id="GO:0008843">
    <property type="term" value="F:endochitinase activity"/>
    <property type="evidence" value="ECO:0007669"/>
    <property type="project" value="UniProtKB-EC"/>
</dbReference>
<accession>A0A931IW90</accession>
<organism evidence="9 10">
    <name type="scientific">Inhella gelatinilytica</name>
    <dbReference type="NCBI Taxonomy" id="2795030"/>
    <lineage>
        <taxon>Bacteria</taxon>
        <taxon>Pseudomonadati</taxon>
        <taxon>Pseudomonadota</taxon>
        <taxon>Betaproteobacteria</taxon>
        <taxon>Burkholderiales</taxon>
        <taxon>Sphaerotilaceae</taxon>
        <taxon>Inhella</taxon>
    </lineage>
</organism>
<dbReference type="InterPro" id="IPR050314">
    <property type="entry name" value="Glycosyl_Hydrlase_18"/>
</dbReference>
<dbReference type="PANTHER" id="PTHR11177:SF317">
    <property type="entry name" value="CHITINASE 12-RELATED"/>
    <property type="match status" value="1"/>
</dbReference>
<dbReference type="InterPro" id="IPR001223">
    <property type="entry name" value="Glyco_hydro18_cat"/>
</dbReference>
<keyword evidence="4" id="KW-0624">Polysaccharide degradation</keyword>
<reference evidence="9" key="1">
    <citation type="submission" date="2020-12" db="EMBL/GenBank/DDBJ databases">
        <title>The genome sequence of Inhella sp. 4Y17.</title>
        <authorList>
            <person name="Liu Y."/>
        </authorList>
    </citation>
    <scope>NUCLEOTIDE SEQUENCE</scope>
    <source>
        <strain evidence="9">4Y10</strain>
    </source>
</reference>
<protein>
    <recommendedName>
        <fullName evidence="2">chitinase</fullName>
        <ecNumber evidence="2">3.2.1.14</ecNumber>
    </recommendedName>
</protein>
<gene>
    <name evidence="9" type="ORF">I7X43_04870</name>
</gene>
<evidence type="ECO:0000256" key="1">
    <source>
        <dbReference type="ARBA" id="ARBA00000822"/>
    </source>
</evidence>
<feature type="domain" description="GH18" evidence="8">
    <location>
        <begin position="42"/>
        <end position="398"/>
    </location>
</feature>
<dbReference type="AlphaFoldDB" id="A0A931IW90"/>
<keyword evidence="3 6" id="KW-0378">Hydrolase</keyword>
<dbReference type="GO" id="GO:0008061">
    <property type="term" value="F:chitin binding"/>
    <property type="evidence" value="ECO:0007669"/>
    <property type="project" value="InterPro"/>
</dbReference>
<keyword evidence="5 6" id="KW-0326">Glycosidase</keyword>
<evidence type="ECO:0000256" key="3">
    <source>
        <dbReference type="ARBA" id="ARBA00022801"/>
    </source>
</evidence>
<evidence type="ECO:0000256" key="4">
    <source>
        <dbReference type="ARBA" id="ARBA00023024"/>
    </source>
</evidence>
<dbReference type="EC" id="3.2.1.14" evidence="2"/>
<evidence type="ECO:0000313" key="9">
    <source>
        <dbReference type="EMBL" id="MBH9552179.1"/>
    </source>
</evidence>
<dbReference type="PANTHER" id="PTHR11177">
    <property type="entry name" value="CHITINASE"/>
    <property type="match status" value="1"/>
</dbReference>
<evidence type="ECO:0000256" key="2">
    <source>
        <dbReference type="ARBA" id="ARBA00012729"/>
    </source>
</evidence>
<dbReference type="GO" id="GO:0006032">
    <property type="term" value="P:chitin catabolic process"/>
    <property type="evidence" value="ECO:0007669"/>
    <property type="project" value="UniProtKB-KW"/>
</dbReference>
<dbReference type="InterPro" id="IPR017853">
    <property type="entry name" value="GH"/>
</dbReference>
<sequence>MFLISGAKVVFNRYGFVRWVRALGVGLLMVQPLAWGGAPLGRGLYVYTEPGLSALDAVPVQGVDVLLVAFLRLCGDRALPKDAERCRGKRAHELTEGPLERALNHRLQGRKQNQPGLQVLMSIGGWGGSDGFFAMAETSKSRGVLIDAVQRFLVTHPAFDGVDIDWEHPGGNGAANGVALGSARDGEHYAALLAELRQALDALGQEQGRRYRLSIAINATRPILNRLHWPTVAPLLDQVFIMSYDYHGAWDARTGHHAALLGAGQDDSLEESVQTLRAAGVPAPKLWAGAAFYGRAWRGVTRPEVGAAATGAGLNADGAIGWRDWGARLREPGWRQGWDAARGAAWAWHPQRQLWVSFESPQTLRAKATWARAQGLGGVFAWEAQQDNGELLRAMSAP</sequence>
<dbReference type="SMART" id="SM00636">
    <property type="entry name" value="Glyco_18"/>
    <property type="match status" value="1"/>
</dbReference>
<dbReference type="Proteomes" id="UP000620139">
    <property type="component" value="Unassembled WGS sequence"/>
</dbReference>
<dbReference type="Gene3D" id="3.20.20.80">
    <property type="entry name" value="Glycosidases"/>
    <property type="match status" value="1"/>
</dbReference>
<dbReference type="EMBL" id="JAEDAL010000001">
    <property type="protein sequence ID" value="MBH9552179.1"/>
    <property type="molecule type" value="Genomic_DNA"/>
</dbReference>
<dbReference type="Gene3D" id="3.10.50.10">
    <property type="match status" value="1"/>
</dbReference>
<comment type="caution">
    <text evidence="9">The sequence shown here is derived from an EMBL/GenBank/DDBJ whole genome shotgun (WGS) entry which is preliminary data.</text>
</comment>
<dbReference type="SUPFAM" id="SSF54556">
    <property type="entry name" value="Chitinase insertion domain"/>
    <property type="match status" value="1"/>
</dbReference>
<dbReference type="Pfam" id="PF00704">
    <property type="entry name" value="Glyco_hydro_18"/>
    <property type="match status" value="1"/>
</dbReference>
<comment type="similarity">
    <text evidence="7">Belongs to the glycosyl hydrolase 18 family.</text>
</comment>
<evidence type="ECO:0000256" key="5">
    <source>
        <dbReference type="ARBA" id="ARBA00023295"/>
    </source>
</evidence>